<gene>
    <name evidence="3" type="ORF">NCTC5908_02718</name>
</gene>
<feature type="coiled-coil region" evidence="1">
    <location>
        <begin position="320"/>
        <end position="347"/>
    </location>
</feature>
<accession>A0A336NJ28</accession>
<dbReference type="RefSeq" id="WP_005704696.1">
    <property type="nucleotide sequence ID" value="NZ_MAQF01000004.1"/>
</dbReference>
<proteinExistence type="predicted"/>
<dbReference type="STRING" id="732.ADJ80_03170"/>
<dbReference type="EMBL" id="UFSP01000005">
    <property type="protein sequence ID" value="SSZ30877.1"/>
    <property type="molecule type" value="Genomic_DNA"/>
</dbReference>
<keyword evidence="2" id="KW-1133">Transmembrane helix</keyword>
<feature type="transmembrane region" description="Helical" evidence="2">
    <location>
        <begin position="350"/>
        <end position="368"/>
    </location>
</feature>
<name>A0A336NJ28_AGGAP</name>
<feature type="transmembrane region" description="Helical" evidence="2">
    <location>
        <begin position="31"/>
        <end position="49"/>
    </location>
</feature>
<sequence length="371" mass="44197">MKPAYTEKLLARHVRFLNPDLIEIHRPMMQIWRLIIIAIGLLLAFIGWVKHADTIYTRDDTFVTYVKWFIQPSTERHKAYLQYAEEQIKENQALEAQLKELAKGSTLPTSFIEFRKHHADLDYFSAQTKWNNYLELQQKLAKNSVQSEQEYYQSYERYTFEVKRKVALSLIGFPLAAFFISLLLPNQRLIRIDRRRRMIYVKDDQFYIHQLPEWTVYDDIEQVNLPLFLSHEGLHFVLPDSKMKELYLVKVGRLGLINIQGLQMFIQDFLSGKYIHFAHTPPTKSWNILDLLLGKAFYSDKYTSEEIEKAIENYQKNWVNLSFEEQKVRAEKLYQDMQEKLQNKMSNLKIILGIIMLIYAIFHLLRAFRLA</sequence>
<dbReference type="Proteomes" id="UP000253728">
    <property type="component" value="Unassembled WGS sequence"/>
</dbReference>
<dbReference type="GeneID" id="49635647"/>
<reference evidence="3 4" key="1">
    <citation type="submission" date="2018-06" db="EMBL/GenBank/DDBJ databases">
        <authorList>
            <consortium name="Pathogen Informatics"/>
            <person name="Doyle S."/>
        </authorList>
    </citation>
    <scope>NUCLEOTIDE SEQUENCE [LARGE SCALE GENOMIC DNA]</scope>
    <source>
        <strain evidence="3 4">NCTC5908</strain>
    </source>
</reference>
<dbReference type="AlphaFoldDB" id="A0A336NJ28"/>
<feature type="transmembrane region" description="Helical" evidence="2">
    <location>
        <begin position="166"/>
        <end position="186"/>
    </location>
</feature>
<keyword evidence="1" id="KW-0175">Coiled coil</keyword>
<evidence type="ECO:0000256" key="2">
    <source>
        <dbReference type="SAM" id="Phobius"/>
    </source>
</evidence>
<protein>
    <submittedName>
        <fullName evidence="3">Uncharacterized protein</fullName>
    </submittedName>
</protein>
<evidence type="ECO:0000313" key="4">
    <source>
        <dbReference type="Proteomes" id="UP000253728"/>
    </source>
</evidence>
<evidence type="ECO:0000256" key="1">
    <source>
        <dbReference type="SAM" id="Coils"/>
    </source>
</evidence>
<organism evidence="3 4">
    <name type="scientific">Aggregatibacter aphrophilus</name>
    <name type="common">Haemophilus aphrophilus</name>
    <dbReference type="NCBI Taxonomy" id="732"/>
    <lineage>
        <taxon>Bacteria</taxon>
        <taxon>Pseudomonadati</taxon>
        <taxon>Pseudomonadota</taxon>
        <taxon>Gammaproteobacteria</taxon>
        <taxon>Pasteurellales</taxon>
        <taxon>Pasteurellaceae</taxon>
        <taxon>Aggregatibacter</taxon>
    </lineage>
</organism>
<keyword evidence="2" id="KW-0472">Membrane</keyword>
<keyword evidence="2" id="KW-0812">Transmembrane</keyword>
<evidence type="ECO:0000313" key="3">
    <source>
        <dbReference type="EMBL" id="SSZ30877.1"/>
    </source>
</evidence>